<dbReference type="Proteomes" id="UP000001194">
    <property type="component" value="Unassembled WGS sequence"/>
</dbReference>
<dbReference type="InParanoid" id="B0DU01"/>
<sequence>MAHPPQRNKDADGARQHTTSSRNNYNHPGTTRTTRQRHVTNPQQTHDIEGDRWQARTTVTRLCRTQPAFSLLTPMRCHVASCDVATGQRTTTSVVVRRLCFAWRTTTTALKMKTTMDEGVGGGPRTKMNAHGRPPTTASAHQQPRAPTNVHDHPRERPRAPTNETRATRPRTFTTAHKRRRPPANENDHLNGHKQ</sequence>
<evidence type="ECO:0000313" key="3">
    <source>
        <dbReference type="Proteomes" id="UP000001194"/>
    </source>
</evidence>
<feature type="compositionally biased region" description="Basic and acidic residues" evidence="1">
    <location>
        <begin position="186"/>
        <end position="195"/>
    </location>
</feature>
<feature type="region of interest" description="Disordered" evidence="1">
    <location>
        <begin position="1"/>
        <end position="48"/>
    </location>
</feature>
<dbReference type="GeneID" id="6083017"/>
<dbReference type="HOGENOM" id="CLU_1396553_0_0_1"/>
<dbReference type="KEGG" id="lbc:LACBIDRAFT_332761"/>
<reference evidence="2 3" key="1">
    <citation type="journal article" date="2008" name="Nature">
        <title>The genome of Laccaria bicolor provides insights into mycorrhizal symbiosis.</title>
        <authorList>
            <person name="Martin F."/>
            <person name="Aerts A."/>
            <person name="Ahren D."/>
            <person name="Brun A."/>
            <person name="Danchin E.G.J."/>
            <person name="Duchaussoy F."/>
            <person name="Gibon J."/>
            <person name="Kohler A."/>
            <person name="Lindquist E."/>
            <person name="Pereda V."/>
            <person name="Salamov A."/>
            <person name="Shapiro H.J."/>
            <person name="Wuyts J."/>
            <person name="Blaudez D."/>
            <person name="Buee M."/>
            <person name="Brokstein P."/>
            <person name="Canbaeck B."/>
            <person name="Cohen D."/>
            <person name="Courty P.E."/>
            <person name="Coutinho P.M."/>
            <person name="Delaruelle C."/>
            <person name="Detter J.C."/>
            <person name="Deveau A."/>
            <person name="DiFazio S."/>
            <person name="Duplessis S."/>
            <person name="Fraissinet-Tachet L."/>
            <person name="Lucic E."/>
            <person name="Frey-Klett P."/>
            <person name="Fourrey C."/>
            <person name="Feussner I."/>
            <person name="Gay G."/>
            <person name="Grimwood J."/>
            <person name="Hoegger P.J."/>
            <person name="Jain P."/>
            <person name="Kilaru S."/>
            <person name="Labbe J."/>
            <person name="Lin Y.C."/>
            <person name="Legue V."/>
            <person name="Le Tacon F."/>
            <person name="Marmeisse R."/>
            <person name="Melayah D."/>
            <person name="Montanini B."/>
            <person name="Muratet M."/>
            <person name="Nehls U."/>
            <person name="Niculita-Hirzel H."/>
            <person name="Oudot-Le Secq M.P."/>
            <person name="Peter M."/>
            <person name="Quesneville H."/>
            <person name="Rajashekar B."/>
            <person name="Reich M."/>
            <person name="Rouhier N."/>
            <person name="Schmutz J."/>
            <person name="Yin T."/>
            <person name="Chalot M."/>
            <person name="Henrissat B."/>
            <person name="Kuees U."/>
            <person name="Lucas S."/>
            <person name="Van de Peer Y."/>
            <person name="Podila G.K."/>
            <person name="Polle A."/>
            <person name="Pukkila P.J."/>
            <person name="Richardson P.M."/>
            <person name="Rouze P."/>
            <person name="Sanders I.R."/>
            <person name="Stajich J.E."/>
            <person name="Tunlid A."/>
            <person name="Tuskan G."/>
            <person name="Grigoriev I.V."/>
        </authorList>
    </citation>
    <scope>NUCLEOTIDE SEQUENCE [LARGE SCALE GENOMIC DNA]</scope>
    <source>
        <strain evidence="3">S238N-H82 / ATCC MYA-4686</strain>
    </source>
</reference>
<protein>
    <submittedName>
        <fullName evidence="2">Predicted protein</fullName>
    </submittedName>
</protein>
<gene>
    <name evidence="2" type="ORF">LACBIDRAFT_332761</name>
</gene>
<feature type="compositionally biased region" description="Polar residues" evidence="1">
    <location>
        <begin position="16"/>
        <end position="45"/>
    </location>
</feature>
<evidence type="ECO:0000256" key="1">
    <source>
        <dbReference type="SAM" id="MobiDB-lite"/>
    </source>
</evidence>
<proteinExistence type="predicted"/>
<accession>B0DU01</accession>
<dbReference type="EMBL" id="DS547134">
    <property type="protein sequence ID" value="EDR02001.1"/>
    <property type="molecule type" value="Genomic_DNA"/>
</dbReference>
<dbReference type="AlphaFoldDB" id="B0DU01"/>
<dbReference type="RefSeq" id="XP_001887392.1">
    <property type="nucleotide sequence ID" value="XM_001887357.1"/>
</dbReference>
<evidence type="ECO:0000313" key="2">
    <source>
        <dbReference type="EMBL" id="EDR02001.1"/>
    </source>
</evidence>
<feature type="region of interest" description="Disordered" evidence="1">
    <location>
        <begin position="115"/>
        <end position="195"/>
    </location>
</feature>
<feature type="compositionally biased region" description="Basic and acidic residues" evidence="1">
    <location>
        <begin position="150"/>
        <end position="159"/>
    </location>
</feature>
<keyword evidence="3" id="KW-1185">Reference proteome</keyword>
<feature type="compositionally biased region" description="Polar residues" evidence="1">
    <location>
        <begin position="136"/>
        <end position="146"/>
    </location>
</feature>
<organism evidence="3">
    <name type="scientific">Laccaria bicolor (strain S238N-H82 / ATCC MYA-4686)</name>
    <name type="common">Bicoloured deceiver</name>
    <name type="synonym">Laccaria laccata var. bicolor</name>
    <dbReference type="NCBI Taxonomy" id="486041"/>
    <lineage>
        <taxon>Eukaryota</taxon>
        <taxon>Fungi</taxon>
        <taxon>Dikarya</taxon>
        <taxon>Basidiomycota</taxon>
        <taxon>Agaricomycotina</taxon>
        <taxon>Agaricomycetes</taxon>
        <taxon>Agaricomycetidae</taxon>
        <taxon>Agaricales</taxon>
        <taxon>Agaricineae</taxon>
        <taxon>Hydnangiaceae</taxon>
        <taxon>Laccaria</taxon>
    </lineage>
</organism>
<name>B0DU01_LACBS</name>